<evidence type="ECO:0000313" key="1">
    <source>
        <dbReference type="EMBL" id="MCI59721.1"/>
    </source>
</evidence>
<comment type="caution">
    <text evidence="1">The sequence shown here is derived from an EMBL/GenBank/DDBJ whole genome shotgun (WGS) entry which is preliminary data.</text>
</comment>
<feature type="non-terminal residue" evidence="1">
    <location>
        <position position="1"/>
    </location>
</feature>
<dbReference type="Proteomes" id="UP000265520">
    <property type="component" value="Unassembled WGS sequence"/>
</dbReference>
<evidence type="ECO:0000313" key="2">
    <source>
        <dbReference type="Proteomes" id="UP000265520"/>
    </source>
</evidence>
<organism evidence="1 2">
    <name type="scientific">Trifolium medium</name>
    <dbReference type="NCBI Taxonomy" id="97028"/>
    <lineage>
        <taxon>Eukaryota</taxon>
        <taxon>Viridiplantae</taxon>
        <taxon>Streptophyta</taxon>
        <taxon>Embryophyta</taxon>
        <taxon>Tracheophyta</taxon>
        <taxon>Spermatophyta</taxon>
        <taxon>Magnoliopsida</taxon>
        <taxon>eudicotyledons</taxon>
        <taxon>Gunneridae</taxon>
        <taxon>Pentapetalae</taxon>
        <taxon>rosids</taxon>
        <taxon>fabids</taxon>
        <taxon>Fabales</taxon>
        <taxon>Fabaceae</taxon>
        <taxon>Papilionoideae</taxon>
        <taxon>50 kb inversion clade</taxon>
        <taxon>NPAAA clade</taxon>
        <taxon>Hologalegina</taxon>
        <taxon>IRL clade</taxon>
        <taxon>Trifolieae</taxon>
        <taxon>Trifolium</taxon>
    </lineage>
</organism>
<dbReference type="AlphaFoldDB" id="A0A392TF15"/>
<reference evidence="1 2" key="1">
    <citation type="journal article" date="2018" name="Front. Plant Sci.">
        <title>Red Clover (Trifolium pratense) and Zigzag Clover (T. medium) - A Picture of Genomic Similarities and Differences.</title>
        <authorList>
            <person name="Dluhosova J."/>
            <person name="Istvanek J."/>
            <person name="Nedelnik J."/>
            <person name="Repkova J."/>
        </authorList>
    </citation>
    <scope>NUCLEOTIDE SEQUENCE [LARGE SCALE GENOMIC DNA]</scope>
    <source>
        <strain evidence="2">cv. 10/8</strain>
        <tissue evidence="1">Leaf</tissue>
    </source>
</reference>
<name>A0A392TF15_9FABA</name>
<sequence>LSELQAALVELVPEDNVQMQLPCLCLQ</sequence>
<protein>
    <submittedName>
        <fullName evidence="1">Uncharacterized protein</fullName>
    </submittedName>
</protein>
<accession>A0A392TF15</accession>
<proteinExistence type="predicted"/>
<keyword evidence="2" id="KW-1185">Reference proteome</keyword>
<dbReference type="EMBL" id="LXQA010568924">
    <property type="protein sequence ID" value="MCI59721.1"/>
    <property type="molecule type" value="Genomic_DNA"/>
</dbReference>